<comment type="similarity">
    <text evidence="14 16">Belongs to the type III pantothenate kinase family.</text>
</comment>
<gene>
    <name evidence="16" type="primary">coaX</name>
    <name evidence="17" type="ORF">H6G95_18100</name>
</gene>
<feature type="binding site" evidence="16">
    <location>
        <position position="153"/>
    </location>
    <ligand>
        <name>ATP</name>
        <dbReference type="ChEBI" id="CHEBI:30616"/>
    </ligand>
</feature>
<dbReference type="Proteomes" id="UP000604661">
    <property type="component" value="Unassembled WGS sequence"/>
</dbReference>
<keyword evidence="10 16" id="KW-0418">Kinase</keyword>
<evidence type="ECO:0000256" key="4">
    <source>
        <dbReference type="ARBA" id="ARBA00005225"/>
    </source>
</evidence>
<keyword evidence="11 16" id="KW-0067">ATP-binding</keyword>
<dbReference type="SUPFAM" id="SSF53067">
    <property type="entry name" value="Actin-like ATPase domain"/>
    <property type="match status" value="2"/>
</dbReference>
<dbReference type="CDD" id="cd24015">
    <property type="entry name" value="ASKHA_NBD_PanK-III"/>
    <property type="match status" value="1"/>
</dbReference>
<sequence>MKPHKHPEHTDNIWLALEIGNSRLHWALFVSETLYSVWDTDHLPESVIQQLAACQTLNDLLEKIFPSHQRTNEQEGYGDNSLPLFASLPPLLVASVVPSQTAIWQSYPNISVITLDQIPLKGVYPTLGIDRALALWGAGKIWGFPILVIDAGTALTFTAADANECLVGGAILPGLGLQFATLGQQTGQLPLVEMQNFLSLPIRFALNTTAAIQSGVIYTILAGIKDFIEAWWQLFPNGKIAIKGGDGTLLINYLQALYPEIADSLIVEQNLIFWGMREITKLL</sequence>
<dbReference type="InterPro" id="IPR004619">
    <property type="entry name" value="Type_III_PanK"/>
</dbReference>
<evidence type="ECO:0000313" key="17">
    <source>
        <dbReference type="EMBL" id="MBD2562490.1"/>
    </source>
</evidence>
<feature type="active site" description="Proton acceptor" evidence="16">
    <location>
        <position position="130"/>
    </location>
</feature>
<evidence type="ECO:0000256" key="12">
    <source>
        <dbReference type="ARBA" id="ARBA00022958"/>
    </source>
</evidence>
<feature type="binding site" evidence="16">
    <location>
        <begin position="128"/>
        <end position="131"/>
    </location>
    <ligand>
        <name>substrate</name>
    </ligand>
</feature>
<evidence type="ECO:0000256" key="2">
    <source>
        <dbReference type="ARBA" id="ARBA00001958"/>
    </source>
</evidence>
<evidence type="ECO:0000256" key="6">
    <source>
        <dbReference type="ARBA" id="ARBA00012102"/>
    </source>
</evidence>
<dbReference type="GO" id="GO:0004594">
    <property type="term" value="F:pantothenate kinase activity"/>
    <property type="evidence" value="ECO:0007669"/>
    <property type="project" value="UniProtKB-EC"/>
</dbReference>
<evidence type="ECO:0000256" key="5">
    <source>
        <dbReference type="ARBA" id="ARBA00011738"/>
    </source>
</evidence>
<comment type="cofactor">
    <cofactor evidence="16">
        <name>NH4(+)</name>
        <dbReference type="ChEBI" id="CHEBI:28938"/>
    </cofactor>
    <cofactor evidence="16">
        <name>K(+)</name>
        <dbReference type="ChEBI" id="CHEBI:29103"/>
    </cofactor>
    <text evidence="16">A monovalent cation. Ammonium or potassium.</text>
</comment>
<evidence type="ECO:0000256" key="8">
    <source>
        <dbReference type="ARBA" id="ARBA00022679"/>
    </source>
</evidence>
<dbReference type="PANTHER" id="PTHR34265">
    <property type="entry name" value="TYPE III PANTOTHENATE KINASE"/>
    <property type="match status" value="1"/>
</dbReference>
<organism evidence="17 18">
    <name type="scientific">Nostoc linckia FACHB-391</name>
    <dbReference type="NCBI Taxonomy" id="2692906"/>
    <lineage>
        <taxon>Bacteria</taxon>
        <taxon>Bacillati</taxon>
        <taxon>Cyanobacteriota</taxon>
        <taxon>Cyanophyceae</taxon>
        <taxon>Nostocales</taxon>
        <taxon>Nostocaceae</taxon>
        <taxon>Nostoc</taxon>
    </lineage>
</organism>
<evidence type="ECO:0000313" key="18">
    <source>
        <dbReference type="Proteomes" id="UP000604661"/>
    </source>
</evidence>
<dbReference type="Gene3D" id="3.30.420.40">
    <property type="match status" value="1"/>
</dbReference>
<dbReference type="PANTHER" id="PTHR34265:SF1">
    <property type="entry name" value="TYPE III PANTOTHENATE KINASE"/>
    <property type="match status" value="1"/>
</dbReference>
<accession>A0ABR8EX21</accession>
<evidence type="ECO:0000256" key="10">
    <source>
        <dbReference type="ARBA" id="ARBA00022777"/>
    </source>
</evidence>
<keyword evidence="12 16" id="KW-0630">Potassium</keyword>
<comment type="cofactor">
    <cofactor evidence="2">
        <name>K(+)</name>
        <dbReference type="ChEBI" id="CHEBI:29103"/>
    </cofactor>
</comment>
<dbReference type="EMBL" id="JACJTE010000019">
    <property type="protein sequence ID" value="MBD2562490.1"/>
    <property type="molecule type" value="Genomic_DNA"/>
</dbReference>
<comment type="function">
    <text evidence="16">Catalyzes the phosphorylation of pantothenate (Pan), the first step in CoA biosynthesis.</text>
</comment>
<feature type="binding site" evidence="16">
    <location>
        <position position="150"/>
    </location>
    <ligand>
        <name>K(+)</name>
        <dbReference type="ChEBI" id="CHEBI:29103"/>
    </ligand>
</feature>
<evidence type="ECO:0000256" key="14">
    <source>
        <dbReference type="ARBA" id="ARBA00038036"/>
    </source>
</evidence>
<reference evidence="17 18" key="1">
    <citation type="journal article" date="2020" name="ISME J.">
        <title>Comparative genomics reveals insights into cyanobacterial evolution and habitat adaptation.</title>
        <authorList>
            <person name="Chen M.Y."/>
            <person name="Teng W.K."/>
            <person name="Zhao L."/>
            <person name="Hu C.X."/>
            <person name="Zhou Y.K."/>
            <person name="Han B.P."/>
            <person name="Song L.R."/>
            <person name="Shu W.S."/>
        </authorList>
    </citation>
    <scope>NUCLEOTIDE SEQUENCE [LARGE SCALE GENOMIC DNA]</scope>
    <source>
        <strain evidence="17 18">FACHB-391</strain>
    </source>
</reference>
<comment type="catalytic activity">
    <reaction evidence="1 16">
        <text>(R)-pantothenate + ATP = (R)-4'-phosphopantothenate + ADP + H(+)</text>
        <dbReference type="Rhea" id="RHEA:16373"/>
        <dbReference type="ChEBI" id="CHEBI:10986"/>
        <dbReference type="ChEBI" id="CHEBI:15378"/>
        <dbReference type="ChEBI" id="CHEBI:29032"/>
        <dbReference type="ChEBI" id="CHEBI:30616"/>
        <dbReference type="ChEBI" id="CHEBI:456216"/>
        <dbReference type="EC" id="2.7.1.33"/>
    </reaction>
</comment>
<protein>
    <recommendedName>
        <fullName evidence="15 16">Type III pantothenate kinase</fullName>
        <ecNumber evidence="6 16">2.7.1.33</ecNumber>
    </recommendedName>
    <alternativeName>
        <fullName evidence="16">PanK-III</fullName>
    </alternativeName>
    <alternativeName>
        <fullName evidence="16">Pantothenic acid kinase</fullName>
    </alternativeName>
</protein>
<keyword evidence="9 16" id="KW-0547">Nucleotide-binding</keyword>
<dbReference type="NCBIfam" id="NF009871">
    <property type="entry name" value="PRK13331.1"/>
    <property type="match status" value="1"/>
</dbReference>
<dbReference type="RefSeq" id="WP_190894733.1">
    <property type="nucleotide sequence ID" value="NZ_JACJTE010000019.1"/>
</dbReference>
<name>A0ABR8EX21_NOSLI</name>
<feature type="binding site" evidence="16">
    <location>
        <begin position="18"/>
        <end position="25"/>
    </location>
    <ligand>
        <name>ATP</name>
        <dbReference type="ChEBI" id="CHEBI:30616"/>
    </ligand>
</feature>
<evidence type="ECO:0000256" key="13">
    <source>
        <dbReference type="ARBA" id="ARBA00022993"/>
    </source>
</evidence>
<evidence type="ECO:0000256" key="9">
    <source>
        <dbReference type="ARBA" id="ARBA00022741"/>
    </source>
</evidence>
<evidence type="ECO:0000256" key="16">
    <source>
        <dbReference type="HAMAP-Rule" id="MF_01274"/>
    </source>
</evidence>
<proteinExistence type="inferred from homology"/>
<dbReference type="NCBIfam" id="TIGR00671">
    <property type="entry name" value="baf"/>
    <property type="match status" value="1"/>
</dbReference>
<evidence type="ECO:0000256" key="7">
    <source>
        <dbReference type="ARBA" id="ARBA00022490"/>
    </source>
</evidence>
<keyword evidence="8 16" id="KW-0808">Transferase</keyword>
<keyword evidence="16" id="KW-0479">Metal-binding</keyword>
<feature type="binding site" evidence="16">
    <location>
        <position position="124"/>
    </location>
    <ligand>
        <name>substrate</name>
    </ligand>
</feature>
<comment type="pathway">
    <text evidence="4 16">Cofactor biosynthesis; coenzyme A biosynthesis; CoA from (R)-pantothenate: step 1/5.</text>
</comment>
<dbReference type="Pfam" id="PF03309">
    <property type="entry name" value="Pan_kinase"/>
    <property type="match status" value="1"/>
</dbReference>
<keyword evidence="7 16" id="KW-0963">Cytoplasm</keyword>
<keyword evidence="13 16" id="KW-0173">Coenzyme A biosynthesis</keyword>
<dbReference type="HAMAP" id="MF_01274">
    <property type="entry name" value="Pantothen_kinase_3"/>
    <property type="match status" value="1"/>
</dbReference>
<comment type="subunit">
    <text evidence="5 16">Homodimer.</text>
</comment>
<dbReference type="InterPro" id="IPR043129">
    <property type="entry name" value="ATPase_NBD"/>
</dbReference>
<evidence type="ECO:0000256" key="11">
    <source>
        <dbReference type="ARBA" id="ARBA00022840"/>
    </source>
</evidence>
<evidence type="ECO:0000256" key="15">
    <source>
        <dbReference type="ARBA" id="ARBA00040883"/>
    </source>
</evidence>
<evidence type="ECO:0000256" key="3">
    <source>
        <dbReference type="ARBA" id="ARBA00004496"/>
    </source>
</evidence>
<evidence type="ECO:0000256" key="1">
    <source>
        <dbReference type="ARBA" id="ARBA00001206"/>
    </source>
</evidence>
<keyword evidence="18" id="KW-1185">Reference proteome</keyword>
<feature type="binding site" evidence="16">
    <location>
        <position position="208"/>
    </location>
    <ligand>
        <name>substrate</name>
    </ligand>
</feature>
<dbReference type="EC" id="2.7.1.33" evidence="6 16"/>
<comment type="caution">
    <text evidence="17">The sequence shown here is derived from an EMBL/GenBank/DDBJ whole genome shotgun (WGS) entry which is preliminary data.</text>
</comment>
<comment type="subcellular location">
    <subcellularLocation>
        <location evidence="3 16">Cytoplasm</location>
    </subcellularLocation>
</comment>